<proteinExistence type="inferred from homology"/>
<evidence type="ECO:0000313" key="8">
    <source>
        <dbReference type="Proteomes" id="UP000178943"/>
    </source>
</evidence>
<evidence type="ECO:0008006" key="9">
    <source>
        <dbReference type="Google" id="ProtNLM"/>
    </source>
</evidence>
<dbReference type="AlphaFoldDB" id="A0A1F5VH00"/>
<dbReference type="EMBL" id="MFGW01000176">
    <property type="protein sequence ID" value="OGF62737.1"/>
    <property type="molecule type" value="Genomic_DNA"/>
</dbReference>
<protein>
    <recommendedName>
        <fullName evidence="9">TIGR00297 family protein</fullName>
    </recommendedName>
</protein>
<evidence type="ECO:0000256" key="3">
    <source>
        <dbReference type="ARBA" id="ARBA00022692"/>
    </source>
</evidence>
<keyword evidence="4 6" id="KW-1133">Transmembrane helix</keyword>
<feature type="transmembrane region" description="Helical" evidence="6">
    <location>
        <begin position="394"/>
        <end position="411"/>
    </location>
</feature>
<dbReference type="STRING" id="1817863.A2Y62_06275"/>
<name>A0A1F5VH00_9BACT</name>
<dbReference type="Pfam" id="PF01940">
    <property type="entry name" value="DUF92"/>
    <property type="match status" value="1"/>
</dbReference>
<feature type="transmembrane region" description="Helical" evidence="6">
    <location>
        <begin position="331"/>
        <end position="353"/>
    </location>
</feature>
<dbReference type="GO" id="GO:0016020">
    <property type="term" value="C:membrane"/>
    <property type="evidence" value="ECO:0007669"/>
    <property type="project" value="UniProtKB-SubCell"/>
</dbReference>
<sequence length="412" mass="45014">MLAFINNAFILPRMGGKKIYRPDEIKKGYPPGILLYPIAVFLLILIYRNHFHIAASIWAIMGFGDGGAALFGTLFGKHKLPWNPHKSYEGTISYLIFGSAGACFLCWWTALGKGMPPYSPVYSFIIVPIIVTIISAILESYPTKLDDNITIPIIGSFLMYSLFQISIPINVEAFMQDIIPAIVISAILGFTAFLLKTVDVFGLIIGIMIGVINYSFLGWKGFLLLALFFILGSLSTKLGYQNKKKKGLAEKKEGARSWTNAISKCSVGTILALFAYLAIPEYTLFFTIAFVASYAAATTDTLSSEIGQWLGKKAYSLVSFKQVPPGTEGAVSVEGTAAGITGAIFMALLSFWMNLIPLSAIPIIVFAALLSNLFESYMGIFFESEGMANKETINFLNTLCAAVFAFCMAFLL</sequence>
<gene>
    <name evidence="7" type="ORF">A2Y62_06275</name>
</gene>
<comment type="subcellular location">
    <subcellularLocation>
        <location evidence="1">Membrane</location>
        <topology evidence="1">Multi-pass membrane protein</topology>
    </subcellularLocation>
</comment>
<feature type="transmembrane region" description="Helical" evidence="6">
    <location>
        <begin position="200"/>
        <end position="216"/>
    </location>
</feature>
<evidence type="ECO:0000256" key="2">
    <source>
        <dbReference type="ARBA" id="ARBA00009012"/>
    </source>
</evidence>
<evidence type="ECO:0000256" key="1">
    <source>
        <dbReference type="ARBA" id="ARBA00004141"/>
    </source>
</evidence>
<evidence type="ECO:0000313" key="7">
    <source>
        <dbReference type="EMBL" id="OGF62737.1"/>
    </source>
</evidence>
<dbReference type="Proteomes" id="UP000178943">
    <property type="component" value="Unassembled WGS sequence"/>
</dbReference>
<feature type="transmembrane region" description="Helical" evidence="6">
    <location>
        <begin position="148"/>
        <end position="167"/>
    </location>
</feature>
<feature type="transmembrane region" description="Helical" evidence="6">
    <location>
        <begin position="173"/>
        <end position="195"/>
    </location>
</feature>
<organism evidence="7 8">
    <name type="scientific">Candidatus Fischerbacteria bacterium RBG_13_37_8</name>
    <dbReference type="NCBI Taxonomy" id="1817863"/>
    <lineage>
        <taxon>Bacteria</taxon>
        <taxon>Candidatus Fischeribacteriota</taxon>
    </lineage>
</organism>
<keyword evidence="3 6" id="KW-0812">Transmembrane</keyword>
<feature type="transmembrane region" description="Helical" evidence="6">
    <location>
        <begin position="88"/>
        <end position="110"/>
    </location>
</feature>
<accession>A0A1F5VH00</accession>
<feature type="transmembrane region" description="Helical" evidence="6">
    <location>
        <begin position="53"/>
        <end position="76"/>
    </location>
</feature>
<comment type="similarity">
    <text evidence="2">Belongs to the TMEM19 family.</text>
</comment>
<reference evidence="7 8" key="1">
    <citation type="journal article" date="2016" name="Nat. Commun.">
        <title>Thousands of microbial genomes shed light on interconnected biogeochemical processes in an aquifer system.</title>
        <authorList>
            <person name="Anantharaman K."/>
            <person name="Brown C.T."/>
            <person name="Hug L.A."/>
            <person name="Sharon I."/>
            <person name="Castelle C.J."/>
            <person name="Probst A.J."/>
            <person name="Thomas B.C."/>
            <person name="Singh A."/>
            <person name="Wilkins M.J."/>
            <person name="Karaoz U."/>
            <person name="Brodie E.L."/>
            <person name="Williams K.H."/>
            <person name="Hubbard S.S."/>
            <person name="Banfield J.F."/>
        </authorList>
    </citation>
    <scope>NUCLEOTIDE SEQUENCE [LARGE SCALE GENOMIC DNA]</scope>
</reference>
<dbReference type="PANTHER" id="PTHR13353">
    <property type="entry name" value="TRANSMEMBRANE PROTEIN 19"/>
    <property type="match status" value="1"/>
</dbReference>
<feature type="transmembrane region" description="Helical" evidence="6">
    <location>
        <begin position="122"/>
        <end position="141"/>
    </location>
</feature>
<evidence type="ECO:0000256" key="4">
    <source>
        <dbReference type="ARBA" id="ARBA00022989"/>
    </source>
</evidence>
<comment type="caution">
    <text evidence="7">The sequence shown here is derived from an EMBL/GenBank/DDBJ whole genome shotgun (WGS) entry which is preliminary data.</text>
</comment>
<dbReference type="PANTHER" id="PTHR13353:SF5">
    <property type="entry name" value="TRANSMEMBRANE PROTEIN 19"/>
    <property type="match status" value="1"/>
</dbReference>
<evidence type="ECO:0000256" key="6">
    <source>
        <dbReference type="SAM" id="Phobius"/>
    </source>
</evidence>
<feature type="transmembrane region" description="Helical" evidence="6">
    <location>
        <begin position="28"/>
        <end position="47"/>
    </location>
</feature>
<dbReference type="InterPro" id="IPR002794">
    <property type="entry name" value="DUF92_TMEM19"/>
</dbReference>
<feature type="transmembrane region" description="Helical" evidence="6">
    <location>
        <begin position="359"/>
        <end position="382"/>
    </location>
</feature>
<keyword evidence="5 6" id="KW-0472">Membrane</keyword>
<evidence type="ECO:0000256" key="5">
    <source>
        <dbReference type="ARBA" id="ARBA00023136"/>
    </source>
</evidence>